<dbReference type="SUPFAM" id="SSF53756">
    <property type="entry name" value="UDP-Glycosyltransferase/glycogen phosphorylase"/>
    <property type="match status" value="1"/>
</dbReference>
<reference evidence="11 12" key="1">
    <citation type="submission" date="2019-02" db="EMBL/GenBank/DDBJ databases">
        <title>Deep-cultivation of Planctomycetes and their phenomic and genomic characterization uncovers novel biology.</title>
        <authorList>
            <person name="Wiegand S."/>
            <person name="Jogler M."/>
            <person name="Boedeker C."/>
            <person name="Pinto D."/>
            <person name="Vollmers J."/>
            <person name="Rivas-Marin E."/>
            <person name="Kohn T."/>
            <person name="Peeters S.H."/>
            <person name="Heuer A."/>
            <person name="Rast P."/>
            <person name="Oberbeckmann S."/>
            <person name="Bunk B."/>
            <person name="Jeske O."/>
            <person name="Meyerdierks A."/>
            <person name="Storesund J.E."/>
            <person name="Kallscheuer N."/>
            <person name="Luecker S."/>
            <person name="Lage O.M."/>
            <person name="Pohl T."/>
            <person name="Merkel B.J."/>
            <person name="Hornburger P."/>
            <person name="Mueller R.-W."/>
            <person name="Bruemmer F."/>
            <person name="Labrenz M."/>
            <person name="Spormann A.M."/>
            <person name="Op den Camp H."/>
            <person name="Overmann J."/>
            <person name="Amann R."/>
            <person name="Jetten M.S.M."/>
            <person name="Mascher T."/>
            <person name="Medema M.H."/>
            <person name="Devos D.P."/>
            <person name="Kaster A.-K."/>
            <person name="Ovreas L."/>
            <person name="Rohde M."/>
            <person name="Galperin M.Y."/>
            <person name="Jogler C."/>
        </authorList>
    </citation>
    <scope>NUCLEOTIDE SEQUENCE [LARGE SCALE GENOMIC DNA]</scope>
    <source>
        <strain evidence="11 12">Q31a</strain>
    </source>
</reference>
<name>A0A518G7A9_9BACT</name>
<dbReference type="OrthoDB" id="9801642at2"/>
<dbReference type="CDD" id="cd01635">
    <property type="entry name" value="Glycosyltransferase_GTB-type"/>
    <property type="match status" value="1"/>
</dbReference>
<evidence type="ECO:0000256" key="9">
    <source>
        <dbReference type="ARBA" id="ARBA00048975"/>
    </source>
</evidence>
<dbReference type="GO" id="GO:0005543">
    <property type="term" value="F:phospholipid binding"/>
    <property type="evidence" value="ECO:0007669"/>
    <property type="project" value="TreeGrafter"/>
</dbReference>
<keyword evidence="12" id="KW-1185">Reference proteome</keyword>
<dbReference type="KEGG" id="ahel:Q31a_27790"/>
<evidence type="ECO:0000256" key="5">
    <source>
        <dbReference type="ARBA" id="ARBA00022556"/>
    </source>
</evidence>
<evidence type="ECO:0000256" key="6">
    <source>
        <dbReference type="ARBA" id="ARBA00022676"/>
    </source>
</evidence>
<keyword evidence="6 11" id="KW-0328">Glycosyltransferase</keyword>
<dbReference type="PANTHER" id="PTHR30372:SF4">
    <property type="entry name" value="LIPID-A-DISACCHARIDE SYNTHASE, MITOCHONDRIAL-RELATED"/>
    <property type="match status" value="1"/>
</dbReference>
<gene>
    <name evidence="11" type="ORF">Q31a_27790</name>
</gene>
<evidence type="ECO:0000256" key="3">
    <source>
        <dbReference type="ARBA" id="ARBA00020902"/>
    </source>
</evidence>
<evidence type="ECO:0000256" key="8">
    <source>
        <dbReference type="ARBA" id="ARBA00023098"/>
    </source>
</evidence>
<evidence type="ECO:0000256" key="2">
    <source>
        <dbReference type="ARBA" id="ARBA00012687"/>
    </source>
</evidence>
<dbReference type="InterPro" id="IPR003835">
    <property type="entry name" value="Glyco_trans_19"/>
</dbReference>
<keyword evidence="4" id="KW-0444">Lipid biosynthesis</keyword>
<evidence type="ECO:0000313" key="12">
    <source>
        <dbReference type="Proteomes" id="UP000318017"/>
    </source>
</evidence>
<evidence type="ECO:0000256" key="10">
    <source>
        <dbReference type="NCBIfam" id="TIGR00215"/>
    </source>
</evidence>
<evidence type="ECO:0000256" key="1">
    <source>
        <dbReference type="ARBA" id="ARBA00002056"/>
    </source>
</evidence>
<sequence length="432" mass="48995">MDRRSKTANKTPQSEDLQAVPIHLLRGCVSRKVSQPNIFFSVGEPSGDLHAAKLIEQLQRFCPTSTHRGFGGSLMEQAGCQIDFDLTTMAVVGFVEVLPKLREFFRVADIATDIFREQHPDAVVLVDFPGFNWHIAKRAKQLGIPTFYYLPPQLWAWGAWRLKKMRRYVDHVLCNLPFEQQWYSERGMEVDYVGHPFFDEVAERPLDERFLSTWQDYEGVQVAVLPGSRSREVKHIWPMQLSAIRELSRRYPKTRFMVACLRDQHCLQCKQQLTESDRGINIDFFVQRTSEIIELADCALMKSGSVSLEMMARGTPAVVVYHASRVLYGIGRCLTDIQSMTLPNMIAEKTIMPEFLAVGSTAQTIEKSVAALDRLIVDGQERKRQRDELLSVSASVAQTGASRRAARTILQRLGIPEAVDAPTQRNVTKHAA</sequence>
<dbReference type="EMBL" id="CP036298">
    <property type="protein sequence ID" value="QDV24461.1"/>
    <property type="molecule type" value="Genomic_DNA"/>
</dbReference>
<keyword evidence="8" id="KW-0443">Lipid metabolism</keyword>
<dbReference type="PANTHER" id="PTHR30372">
    <property type="entry name" value="LIPID-A-DISACCHARIDE SYNTHASE"/>
    <property type="match status" value="1"/>
</dbReference>
<dbReference type="AlphaFoldDB" id="A0A518G7A9"/>
<dbReference type="GO" id="GO:0008915">
    <property type="term" value="F:lipid-A-disaccharide synthase activity"/>
    <property type="evidence" value="ECO:0007669"/>
    <property type="project" value="UniProtKB-UniRule"/>
</dbReference>
<accession>A0A518G7A9</accession>
<evidence type="ECO:0000256" key="4">
    <source>
        <dbReference type="ARBA" id="ARBA00022516"/>
    </source>
</evidence>
<protein>
    <recommendedName>
        <fullName evidence="3 10">Lipid-A-disaccharide synthase</fullName>
        <ecNumber evidence="2 10">2.4.1.182</ecNumber>
    </recommendedName>
</protein>
<evidence type="ECO:0000256" key="7">
    <source>
        <dbReference type="ARBA" id="ARBA00022679"/>
    </source>
</evidence>
<keyword evidence="5" id="KW-0441">Lipid A biosynthesis</keyword>
<comment type="catalytic activity">
    <reaction evidence="9">
        <text>a lipid X + a UDP-2-N,3-O-bis[(3R)-3-hydroxyacyl]-alpha-D-glucosamine = a lipid A disaccharide + UDP + H(+)</text>
        <dbReference type="Rhea" id="RHEA:67828"/>
        <dbReference type="ChEBI" id="CHEBI:15378"/>
        <dbReference type="ChEBI" id="CHEBI:58223"/>
        <dbReference type="ChEBI" id="CHEBI:137748"/>
        <dbReference type="ChEBI" id="CHEBI:176338"/>
        <dbReference type="ChEBI" id="CHEBI:176343"/>
        <dbReference type="EC" id="2.4.1.182"/>
    </reaction>
</comment>
<proteinExistence type="predicted"/>
<dbReference type="GO" id="GO:0016020">
    <property type="term" value="C:membrane"/>
    <property type="evidence" value="ECO:0007669"/>
    <property type="project" value="GOC"/>
</dbReference>
<dbReference type="Proteomes" id="UP000318017">
    <property type="component" value="Chromosome"/>
</dbReference>
<dbReference type="GO" id="GO:0009245">
    <property type="term" value="P:lipid A biosynthetic process"/>
    <property type="evidence" value="ECO:0007669"/>
    <property type="project" value="UniProtKB-UniRule"/>
</dbReference>
<dbReference type="EC" id="2.4.1.182" evidence="2 10"/>
<dbReference type="Pfam" id="PF02684">
    <property type="entry name" value="LpxB"/>
    <property type="match status" value="1"/>
</dbReference>
<comment type="function">
    <text evidence="1">Condensation of UDP-2,3-diacylglucosamine and 2,3-diacylglucosamine-1-phosphate to form lipid A disaccharide, a precursor of lipid A, a phosphorylated glycolipid that anchors the lipopolysaccharide to the outer membrane of the cell.</text>
</comment>
<evidence type="ECO:0000313" key="11">
    <source>
        <dbReference type="EMBL" id="QDV24461.1"/>
    </source>
</evidence>
<dbReference type="NCBIfam" id="TIGR00215">
    <property type="entry name" value="lpxB"/>
    <property type="match status" value="1"/>
</dbReference>
<organism evidence="11 12">
    <name type="scientific">Aureliella helgolandensis</name>
    <dbReference type="NCBI Taxonomy" id="2527968"/>
    <lineage>
        <taxon>Bacteria</taxon>
        <taxon>Pseudomonadati</taxon>
        <taxon>Planctomycetota</taxon>
        <taxon>Planctomycetia</taxon>
        <taxon>Pirellulales</taxon>
        <taxon>Pirellulaceae</taxon>
        <taxon>Aureliella</taxon>
    </lineage>
</organism>
<keyword evidence="7 11" id="KW-0808">Transferase</keyword>